<evidence type="ECO:0000313" key="4">
    <source>
        <dbReference type="Proteomes" id="UP000322699"/>
    </source>
</evidence>
<organism evidence="3 4">
    <name type="scientific">Rubripirellula obstinata</name>
    <dbReference type="NCBI Taxonomy" id="406547"/>
    <lineage>
        <taxon>Bacteria</taxon>
        <taxon>Pseudomonadati</taxon>
        <taxon>Planctomycetota</taxon>
        <taxon>Planctomycetia</taxon>
        <taxon>Pirellulales</taxon>
        <taxon>Pirellulaceae</taxon>
        <taxon>Rubripirellula</taxon>
    </lineage>
</organism>
<dbReference type="InterPro" id="IPR045584">
    <property type="entry name" value="Pilin-like"/>
</dbReference>
<evidence type="ECO:0000313" key="3">
    <source>
        <dbReference type="EMBL" id="KAA1259423.1"/>
    </source>
</evidence>
<evidence type="ECO:0000256" key="1">
    <source>
        <dbReference type="SAM" id="MobiDB-lite"/>
    </source>
</evidence>
<evidence type="ECO:0008006" key="5">
    <source>
        <dbReference type="Google" id="ProtNLM"/>
    </source>
</evidence>
<dbReference type="RefSeq" id="WP_068264147.1">
    <property type="nucleotide sequence ID" value="NZ_VRLW01000001.1"/>
</dbReference>
<feature type="compositionally biased region" description="Acidic residues" evidence="1">
    <location>
        <begin position="301"/>
        <end position="317"/>
    </location>
</feature>
<gene>
    <name evidence="3" type="ORF">LF1_19550</name>
</gene>
<feature type="region of interest" description="Disordered" evidence="1">
    <location>
        <begin position="297"/>
        <end position="317"/>
    </location>
</feature>
<accession>A0A5B1CJ11</accession>
<dbReference type="EMBL" id="VRLW01000001">
    <property type="protein sequence ID" value="KAA1259423.1"/>
    <property type="molecule type" value="Genomic_DNA"/>
</dbReference>
<keyword evidence="4" id="KW-1185">Reference proteome</keyword>
<keyword evidence="2" id="KW-1133">Transmembrane helix</keyword>
<sequence length="317" mass="34037">MITPRHRLAFTLLELVLTLAMSVVLMVLIGGAIQFYGRDMNLRDMDVRQTQLAGALLQMIEDDLRGTVFGEPADMSPLETLLVESTGGQPENSADLSAAGIDSEDDMTAIDSSADLITSTLVLQSPGLIGGQSSIQFDLSRLPRLEEYQVMMDVTVGNLEDVPSDLKTVAYFVQDAGTIGGVQDQLESVGDDQQAGSGGTVSGGLVRRSIDRSATVFAATNSGMTTLSQSGDLLAPEVTSISFQYFDGINWLTFWNSDDSGQLPYAVKVQLTMADDSSIEEGATRIFSHVVRLPMAREAEETSEEDTESEEMAEAGI</sequence>
<evidence type="ECO:0000256" key="2">
    <source>
        <dbReference type="SAM" id="Phobius"/>
    </source>
</evidence>
<reference evidence="3 4" key="1">
    <citation type="submission" date="2019-08" db="EMBL/GenBank/DDBJ databases">
        <title>Deep-cultivation of Planctomycetes and their phenomic and genomic characterization uncovers novel biology.</title>
        <authorList>
            <person name="Wiegand S."/>
            <person name="Jogler M."/>
            <person name="Boedeker C."/>
            <person name="Pinto D."/>
            <person name="Vollmers J."/>
            <person name="Rivas-Marin E."/>
            <person name="Kohn T."/>
            <person name="Peeters S.H."/>
            <person name="Heuer A."/>
            <person name="Rast P."/>
            <person name="Oberbeckmann S."/>
            <person name="Bunk B."/>
            <person name="Jeske O."/>
            <person name="Meyerdierks A."/>
            <person name="Storesund J.E."/>
            <person name="Kallscheuer N."/>
            <person name="Luecker S."/>
            <person name="Lage O.M."/>
            <person name="Pohl T."/>
            <person name="Merkel B.J."/>
            <person name="Hornburger P."/>
            <person name="Mueller R.-W."/>
            <person name="Bruemmer F."/>
            <person name="Labrenz M."/>
            <person name="Spormann A.M."/>
            <person name="Op Den Camp H."/>
            <person name="Overmann J."/>
            <person name="Amann R."/>
            <person name="Jetten M.S.M."/>
            <person name="Mascher T."/>
            <person name="Medema M.H."/>
            <person name="Devos D.P."/>
            <person name="Kaster A.-K."/>
            <person name="Ovreas L."/>
            <person name="Rohde M."/>
            <person name="Galperin M.Y."/>
            <person name="Jogler C."/>
        </authorList>
    </citation>
    <scope>NUCLEOTIDE SEQUENCE [LARGE SCALE GENOMIC DNA]</scope>
    <source>
        <strain evidence="3 4">LF1</strain>
    </source>
</reference>
<proteinExistence type="predicted"/>
<feature type="transmembrane region" description="Helical" evidence="2">
    <location>
        <begin position="12"/>
        <end position="36"/>
    </location>
</feature>
<dbReference type="AlphaFoldDB" id="A0A5B1CJ11"/>
<keyword evidence="2" id="KW-0472">Membrane</keyword>
<protein>
    <recommendedName>
        <fullName evidence="5">Pseudopilin GspJ</fullName>
    </recommendedName>
</protein>
<dbReference type="SUPFAM" id="SSF54523">
    <property type="entry name" value="Pili subunits"/>
    <property type="match status" value="1"/>
</dbReference>
<keyword evidence="2" id="KW-0812">Transmembrane</keyword>
<name>A0A5B1CJ11_9BACT</name>
<dbReference type="Proteomes" id="UP000322699">
    <property type="component" value="Unassembled WGS sequence"/>
</dbReference>
<comment type="caution">
    <text evidence="3">The sequence shown here is derived from an EMBL/GenBank/DDBJ whole genome shotgun (WGS) entry which is preliminary data.</text>
</comment>